<protein>
    <submittedName>
        <fullName evidence="2">Transposase</fullName>
    </submittedName>
</protein>
<sequence length="96" mass="10667">MVITCGSLSDEAISKLCREKGIYPHHIKHWKSDFAEGKAVSGGDKKHADNKQLKHENKSLKKELSRKEKALAEAAALLVLQKKVNALWGNDEDSSQ</sequence>
<name>A0ABY5TJZ0_9GAMM</name>
<gene>
    <name evidence="2" type="ORF">NYF23_08985</name>
</gene>
<reference evidence="2" key="1">
    <citation type="submission" date="2022-08" db="EMBL/GenBank/DDBJ databases">
        <title>Catabolic pathway analysis in culturable SAR92 clade bacteria reveals their overlooked roles in DMSP degradation in coastal seas.</title>
        <authorList>
            <person name="He X."/>
            <person name="Zhang X."/>
            <person name="Zhang Y."/>
        </authorList>
    </citation>
    <scope>NUCLEOTIDE SEQUENCE</scope>
    <source>
        <strain evidence="2">H455</strain>
    </source>
</reference>
<feature type="region of interest" description="Disordered" evidence="1">
    <location>
        <begin position="37"/>
        <end position="60"/>
    </location>
</feature>
<dbReference type="EMBL" id="CP103416">
    <property type="protein sequence ID" value="UVW34158.1"/>
    <property type="molecule type" value="Genomic_DNA"/>
</dbReference>
<evidence type="ECO:0000313" key="3">
    <source>
        <dbReference type="Proteomes" id="UP001059934"/>
    </source>
</evidence>
<accession>A0ABY5TJZ0</accession>
<feature type="compositionally biased region" description="Basic and acidic residues" evidence="1">
    <location>
        <begin position="43"/>
        <end position="60"/>
    </location>
</feature>
<dbReference type="Proteomes" id="UP001059934">
    <property type="component" value="Chromosome"/>
</dbReference>
<organism evidence="2 3">
    <name type="scientific">SAR92 clade bacterium H455</name>
    <dbReference type="NCBI Taxonomy" id="2974818"/>
    <lineage>
        <taxon>Bacteria</taxon>
        <taxon>Pseudomonadati</taxon>
        <taxon>Pseudomonadota</taxon>
        <taxon>Gammaproteobacteria</taxon>
        <taxon>Cellvibrionales</taxon>
        <taxon>Porticoccaceae</taxon>
        <taxon>SAR92 clade</taxon>
    </lineage>
</organism>
<dbReference type="InterPro" id="IPR002514">
    <property type="entry name" value="Transposase_8"/>
</dbReference>
<evidence type="ECO:0000256" key="1">
    <source>
        <dbReference type="SAM" id="MobiDB-lite"/>
    </source>
</evidence>
<dbReference type="Pfam" id="PF01527">
    <property type="entry name" value="HTH_Tnp_1"/>
    <property type="match status" value="1"/>
</dbReference>
<evidence type="ECO:0000313" key="2">
    <source>
        <dbReference type="EMBL" id="UVW34158.1"/>
    </source>
</evidence>
<proteinExistence type="predicted"/>
<keyword evidence="3" id="KW-1185">Reference proteome</keyword>